<sequence length="45" mass="5143">MSQLLNEWENEPFYDGDHARLLAKSKSGGKMRMVGSRDKVQATFI</sequence>
<proteinExistence type="predicted"/>
<protein>
    <submittedName>
        <fullName evidence="1">Uncharacterized protein</fullName>
    </submittedName>
</protein>
<accession>A0AC62A3S8</accession>
<gene>
    <name evidence="1" type="ORF">P5633_22170</name>
</gene>
<organism evidence="1 2">
    <name type="scientific">Bacillus subtilis</name>
    <dbReference type="NCBI Taxonomy" id="1423"/>
    <lineage>
        <taxon>Bacteria</taxon>
        <taxon>Bacillati</taxon>
        <taxon>Bacillota</taxon>
        <taxon>Bacilli</taxon>
        <taxon>Bacillales</taxon>
        <taxon>Bacillaceae</taxon>
        <taxon>Bacillus</taxon>
    </lineage>
</organism>
<evidence type="ECO:0000313" key="1">
    <source>
        <dbReference type="EMBL" id="XRL96761.1"/>
    </source>
</evidence>
<dbReference type="Proteomes" id="UP001214898">
    <property type="component" value="Chromosome"/>
</dbReference>
<reference evidence="1" key="1">
    <citation type="submission" date="2025-02" db="EMBL/GenBank/DDBJ databases">
        <title>Complete genome sequences of 52 Bacillus and Priestia strains isolated from West-African fermentations and 26 reference strains from the DSMZ collection.</title>
        <authorList>
            <person name="Wiedenbein E.S."/>
            <person name="Canoy T.S."/>
            <person name="Hui Y."/>
            <person name="Parkouda C."/>
            <person name="Dawende C."/>
            <person name="Ametefe E."/>
            <person name="Jespersen L."/>
            <person name="Nielsen D.S."/>
        </authorList>
    </citation>
    <scope>NUCLEOTIDE SEQUENCE</scope>
    <source>
        <strain evidence="1">PRO56</strain>
    </source>
</reference>
<name>A0AC62A3S8_BACIU</name>
<dbReference type="EMBL" id="CP120576">
    <property type="protein sequence ID" value="XRL96761.1"/>
    <property type="molecule type" value="Genomic_DNA"/>
</dbReference>
<evidence type="ECO:0000313" key="2">
    <source>
        <dbReference type="Proteomes" id="UP001214898"/>
    </source>
</evidence>